<dbReference type="HOGENOM" id="CLU_064899_0_0_4"/>
<dbReference type="OrthoDB" id="6697115at2"/>
<gene>
    <name evidence="1" type="ORF">Cenrod_2111</name>
</gene>
<dbReference type="eggNOG" id="ENOG502ZBH6">
    <property type="taxonomic scope" value="Bacteria"/>
</dbReference>
<evidence type="ECO:0000313" key="2">
    <source>
        <dbReference type="Proteomes" id="UP000017184"/>
    </source>
</evidence>
<keyword evidence="2" id="KW-1185">Reference proteome</keyword>
<accession>U5N9U6</accession>
<evidence type="ECO:0000313" key="1">
    <source>
        <dbReference type="EMBL" id="AGX88182.1"/>
    </source>
</evidence>
<dbReference type="EMBL" id="CP004885">
    <property type="protein sequence ID" value="AGX88182.1"/>
    <property type="molecule type" value="Genomic_DNA"/>
</dbReference>
<sequence>MRLGYGFPVVALRITITAAITALGYATAAHSAPWDALLQATPPADKAYLELSTDHLNGALDVFRVREDDPANAGTPAGDFHSVAISGGAKVAGGNWLSASLGRKSLRSASDAYHYTSWQVSAMHPLEWIGGNGTWAARLSAWGNHASATESTTAIVVPGARLRTVHIDKPEDRQIQADVVGSWKVWAGATLSAHVGIGKTKLSYQGMEATTKRNGCLYHVTFWGNTMLANLIPPCNVGGIVMEQLYDRSGLYGVDIPTEIAWRGNFAQVGGNVQWQRGAWTFNVGYLYHYMRRNGVDGILAGRGARSYQRNEHLLFQASYPVRPGWTVYGRAQTTSHLLLDDIPVTYNSSTAKRFGSGHATFGVGVRRVW</sequence>
<proteinExistence type="predicted"/>
<name>U5N9U6_9BURK</name>
<reference evidence="1 2" key="1">
    <citation type="journal article" date="2013" name="Genome Biol.">
        <title>Genomic analysis reveals key aspects of prokaryotic symbiosis in the phototrophic consortium "Chlorochromatium aggregatum".</title>
        <authorList>
            <person name="Liu Z."/>
            <person name="Muller J."/>
            <person name="Li T."/>
            <person name="Alvey R.M."/>
            <person name="Vogl K."/>
            <person name="Frigaard N.U."/>
            <person name="Rockwell N.C."/>
            <person name="Boyd E.S."/>
            <person name="Tomsho L.P."/>
            <person name="Schuster S.C."/>
            <person name="Henke P."/>
            <person name="Rohde M."/>
            <person name="Overmann J."/>
            <person name="Bryant D.A."/>
        </authorList>
    </citation>
    <scope>NUCLEOTIDE SEQUENCE [LARGE SCALE GENOMIC DNA]</scope>
    <source>
        <strain evidence="1">CR</strain>
    </source>
</reference>
<dbReference type="AlphaFoldDB" id="U5N9U6"/>
<dbReference type="RefSeq" id="WP_022775273.1">
    <property type="nucleotide sequence ID" value="NC_022576.1"/>
</dbReference>
<protein>
    <submittedName>
        <fullName evidence="1">Uncharacterized protein</fullName>
    </submittedName>
</protein>
<dbReference type="Proteomes" id="UP000017184">
    <property type="component" value="Chromosome"/>
</dbReference>
<organism evidence="1 2">
    <name type="scientific">Candidatus Symbiobacter mobilis CR</name>
    <dbReference type="NCBI Taxonomy" id="946483"/>
    <lineage>
        <taxon>Bacteria</taxon>
        <taxon>Pseudomonadati</taxon>
        <taxon>Pseudomonadota</taxon>
        <taxon>Betaproteobacteria</taxon>
        <taxon>Burkholderiales</taxon>
        <taxon>Comamonadaceae</taxon>
    </lineage>
</organism>
<dbReference type="KEGG" id="cbx:Cenrod_2111"/>